<keyword evidence="2" id="KW-0472">Membrane</keyword>
<dbReference type="InterPro" id="IPR058603">
    <property type="entry name" value="DUF8167_2nd"/>
</dbReference>
<feature type="domain" description="DUF8167" evidence="5">
    <location>
        <begin position="217"/>
        <end position="298"/>
    </location>
</feature>
<keyword evidence="2" id="KW-0812">Transmembrane</keyword>
<dbReference type="Pfam" id="PF26502">
    <property type="entry name" value="DUF8167_2nd"/>
    <property type="match status" value="1"/>
</dbReference>
<keyword evidence="7" id="KW-1185">Reference proteome</keyword>
<feature type="region of interest" description="Disordered" evidence="1">
    <location>
        <begin position="318"/>
        <end position="351"/>
    </location>
</feature>
<dbReference type="Pfam" id="PF26501">
    <property type="entry name" value="DUF8167"/>
    <property type="match status" value="1"/>
</dbReference>
<comment type="caution">
    <text evidence="6">The sequence shown here is derived from an EMBL/GenBank/DDBJ whole genome shotgun (WGS) entry which is preliminary data.</text>
</comment>
<evidence type="ECO:0000259" key="3">
    <source>
        <dbReference type="Pfam" id="PF26501"/>
    </source>
</evidence>
<feature type="domain" description="DUF8167" evidence="4">
    <location>
        <begin position="129"/>
        <end position="203"/>
    </location>
</feature>
<dbReference type="InterPro" id="IPR058480">
    <property type="entry name" value="DUF8167_N"/>
</dbReference>
<dbReference type="InterPro" id="IPR058604">
    <property type="entry name" value="DUF8167_3rd"/>
</dbReference>
<evidence type="ECO:0000313" key="6">
    <source>
        <dbReference type="EMBL" id="MCL9812892.1"/>
    </source>
</evidence>
<evidence type="ECO:0000259" key="5">
    <source>
        <dbReference type="Pfam" id="PF26503"/>
    </source>
</evidence>
<proteinExistence type="predicted"/>
<keyword evidence="2" id="KW-1133">Transmembrane helix</keyword>
<evidence type="ECO:0008006" key="8">
    <source>
        <dbReference type="Google" id="ProtNLM"/>
    </source>
</evidence>
<evidence type="ECO:0000256" key="2">
    <source>
        <dbReference type="SAM" id="Phobius"/>
    </source>
</evidence>
<dbReference type="EMBL" id="JAKRVY010000002">
    <property type="protein sequence ID" value="MCL9812892.1"/>
    <property type="molecule type" value="Genomic_DNA"/>
</dbReference>
<feature type="transmembrane region" description="Helical" evidence="2">
    <location>
        <begin position="44"/>
        <end position="65"/>
    </location>
</feature>
<sequence>MLDLPNEALLGIAYGLLTGFVPALFVGFAAIGAVIGWDEELPPLAGGAVAVPFAVGTGTMLGVFVPTDGPAAVPRMLLGGGVVMTLGVVATTHGTTVARNLPQDRAAVTVRGASLGQDAIDAVDAAGQVTIRSSGQIRTFDGCPSPSPALRERLEAARWRFPADLQLAEIERRLAVRLEHEHDLSLVDVSVDGRGIATLTVAPSVKGVASTLDDGRRAVTVTGLVPTGIEPGDRVMLGTSADPVKGDVLAVGERGHSVGDAGPGVAVAERPLTVAVDTADARLLLDDVTYRIAVVPSGENHEFEVTTLLEETGNPVRITEGERDHNSGIEPIAVRGEDDQWQFSPDEIDSPARQAFVAEPQQGGGTE</sequence>
<protein>
    <recommendedName>
        <fullName evidence="8">RCK C-terminal domain-containing protein</fullName>
    </recommendedName>
</protein>
<dbReference type="Pfam" id="PF26503">
    <property type="entry name" value="DUF8167_3rd"/>
    <property type="match status" value="1"/>
</dbReference>
<dbReference type="Proteomes" id="UP001202674">
    <property type="component" value="Unassembled WGS sequence"/>
</dbReference>
<evidence type="ECO:0000256" key="1">
    <source>
        <dbReference type="SAM" id="MobiDB-lite"/>
    </source>
</evidence>
<dbReference type="RefSeq" id="WP_250595011.1">
    <property type="nucleotide sequence ID" value="NZ_JAKRVY010000002.1"/>
</dbReference>
<accession>A0AAE3K3U4</accession>
<organism evidence="6 7">
    <name type="scientific">Natranaeroarchaeum aerophilus</name>
    <dbReference type="NCBI Taxonomy" id="2917711"/>
    <lineage>
        <taxon>Archaea</taxon>
        <taxon>Methanobacteriati</taxon>
        <taxon>Methanobacteriota</taxon>
        <taxon>Stenosarchaea group</taxon>
        <taxon>Halobacteria</taxon>
        <taxon>Halobacteriales</taxon>
        <taxon>Natronoarchaeaceae</taxon>
        <taxon>Natranaeroarchaeum</taxon>
    </lineage>
</organism>
<reference evidence="6 7" key="1">
    <citation type="journal article" date="2022" name="Syst. Appl. Microbiol.">
        <title>Natronocalculus amylovorans gen. nov., sp. nov., and Natranaeroarchaeum aerophilus sp. nov., dominant culturable amylolytic natronoarchaea from hypersaline soda lakes in southwestern Siberia.</title>
        <authorList>
            <person name="Sorokin D.Y."/>
            <person name="Elcheninov A.G."/>
            <person name="Khizhniak T.V."/>
            <person name="Koenen M."/>
            <person name="Bale N.J."/>
            <person name="Damste J.S.S."/>
            <person name="Kublanov I.V."/>
        </authorList>
    </citation>
    <scope>NUCLEOTIDE SEQUENCE [LARGE SCALE GENOMIC DNA]</scope>
    <source>
        <strain evidence="6 7">AArc-St1-1</strain>
    </source>
</reference>
<feature type="transmembrane region" description="Helical" evidence="2">
    <location>
        <begin position="77"/>
        <end position="98"/>
    </location>
</feature>
<dbReference type="AlphaFoldDB" id="A0AAE3K3U4"/>
<gene>
    <name evidence="6" type="ORF">AArcSt11_04400</name>
</gene>
<evidence type="ECO:0000313" key="7">
    <source>
        <dbReference type="Proteomes" id="UP001202674"/>
    </source>
</evidence>
<name>A0AAE3K3U4_9EURY</name>
<feature type="transmembrane region" description="Helical" evidence="2">
    <location>
        <begin position="12"/>
        <end position="37"/>
    </location>
</feature>
<evidence type="ECO:0000259" key="4">
    <source>
        <dbReference type="Pfam" id="PF26502"/>
    </source>
</evidence>
<feature type="domain" description="DUF8167" evidence="3">
    <location>
        <begin position="7"/>
        <end position="102"/>
    </location>
</feature>